<evidence type="ECO:0000256" key="1">
    <source>
        <dbReference type="ARBA" id="ARBA00022450"/>
    </source>
</evidence>
<comment type="caution">
    <text evidence="4">The sequence shown here is derived from an EMBL/GenBank/DDBJ whole genome shotgun (WGS) entry which is preliminary data.</text>
</comment>
<dbReference type="InterPro" id="IPR020806">
    <property type="entry name" value="PKS_PP-bd"/>
</dbReference>
<dbReference type="RefSeq" id="WP_263337694.1">
    <property type="nucleotide sequence ID" value="NZ_JAGSYH010000004.1"/>
</dbReference>
<name>A0ABW1EFW8_9BACT</name>
<evidence type="ECO:0000256" key="2">
    <source>
        <dbReference type="ARBA" id="ARBA00022553"/>
    </source>
</evidence>
<keyword evidence="1" id="KW-0596">Phosphopantetheine</keyword>
<dbReference type="Gene3D" id="1.10.1200.10">
    <property type="entry name" value="ACP-like"/>
    <property type="match status" value="1"/>
</dbReference>
<dbReference type="InterPro" id="IPR009081">
    <property type="entry name" value="PP-bd_ACP"/>
</dbReference>
<dbReference type="InterPro" id="IPR029058">
    <property type="entry name" value="AB_hydrolase_fold"/>
</dbReference>
<keyword evidence="5" id="KW-1185">Reference proteome</keyword>
<dbReference type="Pfam" id="PF00668">
    <property type="entry name" value="Condensation"/>
    <property type="match status" value="1"/>
</dbReference>
<dbReference type="SUPFAM" id="SSF47336">
    <property type="entry name" value="ACP-like"/>
    <property type="match status" value="1"/>
</dbReference>
<dbReference type="InterPro" id="IPR001031">
    <property type="entry name" value="Thioesterase"/>
</dbReference>
<reference evidence="5" key="1">
    <citation type="journal article" date="2019" name="Int. J. Syst. Evol. Microbiol.">
        <title>The Global Catalogue of Microorganisms (GCM) 10K type strain sequencing project: providing services to taxonomists for standard genome sequencing and annotation.</title>
        <authorList>
            <consortium name="The Broad Institute Genomics Platform"/>
            <consortium name="The Broad Institute Genome Sequencing Center for Infectious Disease"/>
            <person name="Wu L."/>
            <person name="Ma J."/>
        </authorList>
    </citation>
    <scope>NUCLEOTIDE SEQUENCE [LARGE SCALE GENOMIC DNA]</scope>
    <source>
        <strain evidence="5">JCM 4087</strain>
    </source>
</reference>
<proteinExistence type="predicted"/>
<dbReference type="Pfam" id="PF00550">
    <property type="entry name" value="PP-binding"/>
    <property type="match status" value="1"/>
</dbReference>
<protein>
    <submittedName>
        <fullName evidence="4">Condensation domain-containing protein</fullName>
    </submittedName>
</protein>
<dbReference type="SMART" id="SM00823">
    <property type="entry name" value="PKS_PP"/>
    <property type="match status" value="1"/>
</dbReference>
<dbReference type="PANTHER" id="PTHR45527:SF1">
    <property type="entry name" value="FATTY ACID SYNTHASE"/>
    <property type="match status" value="1"/>
</dbReference>
<dbReference type="SUPFAM" id="SSF52777">
    <property type="entry name" value="CoA-dependent acyltransferases"/>
    <property type="match status" value="2"/>
</dbReference>
<dbReference type="Gene3D" id="3.30.559.30">
    <property type="entry name" value="Nonribosomal peptide synthetase, condensation domain"/>
    <property type="match status" value="1"/>
</dbReference>
<dbReference type="PROSITE" id="PS50075">
    <property type="entry name" value="CARRIER"/>
    <property type="match status" value="1"/>
</dbReference>
<feature type="domain" description="Carrier" evidence="3">
    <location>
        <begin position="575"/>
        <end position="650"/>
    </location>
</feature>
<dbReference type="InterPro" id="IPR001242">
    <property type="entry name" value="Condensation_dom"/>
</dbReference>
<evidence type="ECO:0000313" key="5">
    <source>
        <dbReference type="Proteomes" id="UP001596091"/>
    </source>
</evidence>
<dbReference type="InterPro" id="IPR036736">
    <property type="entry name" value="ACP-like_sf"/>
</dbReference>
<dbReference type="SUPFAM" id="SSF53474">
    <property type="entry name" value="alpha/beta-Hydrolases"/>
    <property type="match status" value="1"/>
</dbReference>
<sequence>MTSKLQHETEAQNREADVFVLPVTPNQRRYWSLDQLRPGNPALNMPLAWRCGGALNQGVVAEALTELVARHETLRTTFDVVDGVLSQIIHPPCAVALPLEDLESLPESDRQEAADEIIRQEARIAMDLKQGRLFFARLIRLAVDHHILLVTMHHSICDGWSNGVVLRDFAAIYDALVAGVSPNLPELPIQYGDYAVWLEEWRQGSGAVASIEYWKRTLGGSFTPLKLPRTASHDSNAEGQIETLLLSPELAKTARDYCSRENVTMYILLFSIFSVFLHRLADSSDFLIGSPCANRHPEAEDLIGSFANPQVMRARVERGDSFRDVLAKVVEWTQGALANQDLPFEDLIEDPHFVARENHIELQVYFLYQRAFMQEQSAGGLRIVPIRSVSPGAMFDLMLSVVERKEGPRLQLEYNPRNYSKETIENYLRGYVALLEKAITDPACSVDALQLPELFADDDKAAVSLALKPVWNAAGITTVLSTHTSVRDVVVTRASDATGRERFRAYIELNAAGGASPITPDQLVTWSASRLGGSPSSLVVAVVDKLPRLANGLIDPVKLEALDDSENAASRQFIEPRDDIERRLLHVWKSVLGLDRISVRADFFDLGGTSLLILRLIARVNAEFQSLLPIPTIYTARTIEKMAELLRKPEEKQFVLALQPSGSKPPLFMIQSYHLYRALPAAMGTDQPFYGVRELELEDRGFPYTLDDLAKRYVQHMREVQPTGPYYLAGFCFFAVLAFAVASELEAQGETVSFLGLIDANCPYYWRKSTQPRSPAKRYGKVLSYHFKKMHDLPLTLKIQYFTRFFARKSWNQLLNVSLNVRYRLYGHYMGNGLRLPRWLHDKVMVTRMAARRHKAQPIHANIHLFPAQDQAFPNGYDPSLGWAEMTSGAVKTVWLPGNHEDMFLDKNLDVMAEKMMAEMNAIMHDQTDAAGTTIASRVGSIG</sequence>
<dbReference type="Gene3D" id="3.30.559.10">
    <property type="entry name" value="Chloramphenicol acetyltransferase-like domain"/>
    <property type="match status" value="1"/>
</dbReference>
<gene>
    <name evidence="4" type="ORF">ACFPT7_06305</name>
</gene>
<evidence type="ECO:0000313" key="4">
    <source>
        <dbReference type="EMBL" id="MFC5861898.1"/>
    </source>
</evidence>
<dbReference type="SUPFAM" id="SSF56801">
    <property type="entry name" value="Acetyl-CoA synthetase-like"/>
    <property type="match status" value="1"/>
</dbReference>
<dbReference type="Gene3D" id="3.40.50.1820">
    <property type="entry name" value="alpha/beta hydrolase"/>
    <property type="match status" value="1"/>
</dbReference>
<keyword evidence="2" id="KW-0597">Phosphoprotein</keyword>
<evidence type="ECO:0000259" key="3">
    <source>
        <dbReference type="PROSITE" id="PS50075"/>
    </source>
</evidence>
<accession>A0ABW1EFW8</accession>
<dbReference type="InterPro" id="IPR045851">
    <property type="entry name" value="AMP-bd_C_sf"/>
</dbReference>
<organism evidence="4 5">
    <name type="scientific">Acidicapsa dinghuensis</name>
    <dbReference type="NCBI Taxonomy" id="2218256"/>
    <lineage>
        <taxon>Bacteria</taxon>
        <taxon>Pseudomonadati</taxon>
        <taxon>Acidobacteriota</taxon>
        <taxon>Terriglobia</taxon>
        <taxon>Terriglobales</taxon>
        <taxon>Acidobacteriaceae</taxon>
        <taxon>Acidicapsa</taxon>
    </lineage>
</organism>
<dbReference type="Gene3D" id="3.30.300.30">
    <property type="match status" value="1"/>
</dbReference>
<dbReference type="Pfam" id="PF00975">
    <property type="entry name" value="Thioesterase"/>
    <property type="match status" value="1"/>
</dbReference>
<dbReference type="CDD" id="cd19531">
    <property type="entry name" value="LCL_NRPS-like"/>
    <property type="match status" value="1"/>
</dbReference>
<dbReference type="Proteomes" id="UP001596091">
    <property type="component" value="Unassembled WGS sequence"/>
</dbReference>
<dbReference type="EMBL" id="JBHSPH010000002">
    <property type="protein sequence ID" value="MFC5861898.1"/>
    <property type="molecule type" value="Genomic_DNA"/>
</dbReference>
<dbReference type="InterPro" id="IPR023213">
    <property type="entry name" value="CAT-like_dom_sf"/>
</dbReference>
<dbReference type="PANTHER" id="PTHR45527">
    <property type="entry name" value="NONRIBOSOMAL PEPTIDE SYNTHETASE"/>
    <property type="match status" value="1"/>
</dbReference>